<dbReference type="GO" id="GO:0005794">
    <property type="term" value="C:Golgi apparatus"/>
    <property type="evidence" value="ECO:0007669"/>
    <property type="project" value="UniProtKB-SubCell"/>
</dbReference>
<keyword evidence="4" id="KW-0254">Endocytosis</keyword>
<evidence type="ECO:0000256" key="3">
    <source>
        <dbReference type="ARBA" id="ARBA00004600"/>
    </source>
</evidence>
<feature type="region of interest" description="Disordered" evidence="9">
    <location>
        <begin position="141"/>
        <end position="175"/>
    </location>
</feature>
<keyword evidence="6" id="KW-0472">Membrane</keyword>
<dbReference type="InterPro" id="IPR008942">
    <property type="entry name" value="ENTH_VHS"/>
</dbReference>
<evidence type="ECO:0000256" key="9">
    <source>
        <dbReference type="SAM" id="MobiDB-lite"/>
    </source>
</evidence>
<dbReference type="EMBL" id="LR999451">
    <property type="protein sequence ID" value="CAE5959122.1"/>
    <property type="molecule type" value="Genomic_DNA"/>
</dbReference>
<dbReference type="GO" id="GO:0005545">
    <property type="term" value="F:1-phosphatidylinositol binding"/>
    <property type="evidence" value="ECO:0007669"/>
    <property type="project" value="InterPro"/>
</dbReference>
<evidence type="ECO:0000256" key="7">
    <source>
        <dbReference type="ARBA" id="ARBA00023176"/>
    </source>
</evidence>
<feature type="region of interest" description="Disordered" evidence="9">
    <location>
        <begin position="825"/>
        <end position="866"/>
    </location>
</feature>
<dbReference type="InterPro" id="IPR007021">
    <property type="entry name" value="DUF659"/>
</dbReference>
<dbReference type="SUPFAM" id="SSF89009">
    <property type="entry name" value="GAT-like domain"/>
    <property type="match status" value="1"/>
</dbReference>
<dbReference type="InterPro" id="IPR048050">
    <property type="entry name" value="ANTH_N_plant"/>
</dbReference>
<dbReference type="GO" id="GO:0030276">
    <property type="term" value="F:clathrin binding"/>
    <property type="evidence" value="ECO:0007669"/>
    <property type="project" value="InterPro"/>
</dbReference>
<dbReference type="InterPro" id="IPR014712">
    <property type="entry name" value="ANTH_dom_sf"/>
</dbReference>
<keyword evidence="8" id="KW-0968">Cytoplasmic vesicle</keyword>
<evidence type="ECO:0000259" key="10">
    <source>
        <dbReference type="PROSITE" id="PS50942"/>
    </source>
</evidence>
<dbReference type="GO" id="GO:0006897">
    <property type="term" value="P:endocytosis"/>
    <property type="evidence" value="ECO:0007669"/>
    <property type="project" value="UniProtKB-KW"/>
</dbReference>
<organism evidence="11 12">
    <name type="scientific">Arabidopsis arenosa</name>
    <name type="common">Sand rock-cress</name>
    <name type="synonym">Cardaminopsis arenosa</name>
    <dbReference type="NCBI Taxonomy" id="38785"/>
    <lineage>
        <taxon>Eukaryota</taxon>
        <taxon>Viridiplantae</taxon>
        <taxon>Streptophyta</taxon>
        <taxon>Embryophyta</taxon>
        <taxon>Tracheophyta</taxon>
        <taxon>Spermatophyta</taxon>
        <taxon>Magnoliopsida</taxon>
        <taxon>eudicotyledons</taxon>
        <taxon>Gunneridae</taxon>
        <taxon>Pentapetalae</taxon>
        <taxon>rosids</taxon>
        <taxon>malvids</taxon>
        <taxon>Brassicales</taxon>
        <taxon>Brassicaceae</taxon>
        <taxon>Camelineae</taxon>
        <taxon>Arabidopsis</taxon>
    </lineage>
</organism>
<evidence type="ECO:0000313" key="11">
    <source>
        <dbReference type="EMBL" id="CAE5959122.1"/>
    </source>
</evidence>
<dbReference type="Pfam" id="PF05699">
    <property type="entry name" value="Dimer_Tnp_hAT"/>
    <property type="match status" value="1"/>
</dbReference>
<feature type="region of interest" description="Disordered" evidence="9">
    <location>
        <begin position="878"/>
        <end position="898"/>
    </location>
</feature>
<dbReference type="PANTHER" id="PTHR32166">
    <property type="entry name" value="OSJNBA0013A04.12 PROTEIN"/>
    <property type="match status" value="1"/>
</dbReference>
<dbReference type="FunFam" id="1.20.58.150:FF:000008">
    <property type="entry name" value="Putative clathrin assembly protein At1g33340"/>
    <property type="match status" value="1"/>
</dbReference>
<accession>A0A8S1ZGX4</accession>
<dbReference type="AlphaFoldDB" id="A0A8S1ZGX4"/>
<dbReference type="PANTHER" id="PTHR32166:SF122">
    <property type="entry name" value="OS09G0499600 PROTEIN"/>
    <property type="match status" value="1"/>
</dbReference>
<dbReference type="SUPFAM" id="SSF48464">
    <property type="entry name" value="ENTH/VHS domain"/>
    <property type="match status" value="1"/>
</dbReference>
<dbReference type="GO" id="GO:0048268">
    <property type="term" value="P:clathrin coat assembly"/>
    <property type="evidence" value="ECO:0007669"/>
    <property type="project" value="InterPro"/>
</dbReference>
<keyword evidence="12" id="KW-1185">Reference proteome</keyword>
<evidence type="ECO:0000313" key="12">
    <source>
        <dbReference type="Proteomes" id="UP000682877"/>
    </source>
</evidence>
<keyword evidence="7" id="KW-0168">Coated pit</keyword>
<dbReference type="GO" id="GO:0030136">
    <property type="term" value="C:clathrin-coated vesicle"/>
    <property type="evidence" value="ECO:0007669"/>
    <property type="project" value="UniProtKB-SubCell"/>
</dbReference>
<dbReference type="GO" id="GO:0046983">
    <property type="term" value="F:protein dimerization activity"/>
    <property type="evidence" value="ECO:0007669"/>
    <property type="project" value="InterPro"/>
</dbReference>
<dbReference type="InterPro" id="IPR008906">
    <property type="entry name" value="HATC_C_dom"/>
</dbReference>
<dbReference type="Proteomes" id="UP000682877">
    <property type="component" value="Chromosome 1"/>
</dbReference>
<sequence length="1152" mass="129292">MRLDLSAKLRQVLGLAKDHVSIGRAIVQNYNEKAFFDIEVAVVRATSHDDCPVDDKTMHEILFLVSNTPGTIPFLAEQISRRLAKTRDYLVAGKTLLLFHRLLRGSSRSIEQQLHIAHTSGHLQIGCCWFMMSPDCVLKGAPRPRLGSRRSEAKGSAPQTGEARRSPLGSRSGTPGLKARLNSLCASDIKRKHAVPVTGKYGSWTCIYCKKVTNGGVQRAKQHIVGGFRNVTQCSMVPPNVREEIKDFMLKKAEIKATTQMMPPPGTSYDDYDYGEEEEVEALASKRGQPPVKKRKGPMDRFVCPTPPDVLKGRKDSRKEIFGVCDKELRDRACGAIARWFYDAGLPFNAVNYDSFKEALELVGQYGTGFKPPTMYELRVPLLKKEVNATEKKLVEHREEWATRGCSIMSDGWRDSVVQKDIVNFLVNSPKGSVFIRSVDVSTVVKDANMLFDHLDRMVEEVGEANVVQVVTDNASNYVKAGELLMAKRPHLYWTPCAAHCIDLILEDIGKIPQRKNLRSFVNSQDWLDSKWPKEAGARTVKRIILQDSFWHNVLYTLQLTGPLVKVLRLVDGEKKPAMGYIYEAMDRAKESIASTFKGRQERYKEAFEIIDRRWNCQLHHPLHAAGYYLNPEFQYKAGAGVDCEEVSIGLYSTIERLVPDAATQDKISAELQQFKRASGLFGIPMAIRQRTTISPAEWWSSYGNSTPTLRDFAIKILSLTCSATGCERNWSVFSHLHTKKRNRLAQERLNDMVFVKYNRALTRRYKLKDSIDPISLKDIDDCNEWLVGRMDEESSAELSELVFDDSDLTWEMVSKVSGANEPNYLTRAKRGSTSSSSRTAKGKGKNTATCSTPTPRASQRTAPTPMALIDEDDEIEEDCASNGQGSEAPAPRLKAQTEHPSALPRLALFKTQSPDPPSFVFLQNYVAYLQERVGWIINQAGKLEPVMSGGTKFSRYKEKSMDLVFHILPKCQEFIAQVLKCSPVDAWPIDNLVQAATGNILKESFQVYMTYSDGIAALVSMLFDLSRPARDLACGMLRKASQQIQDLRILYEKCRGFAGMKNLDYPSVQAITMDHIVALEECSSYGGKRDLSVSINLRDPITCNKKQHHTGFSSTSPFSLPVETKISMVWVVFDNEDGEESDNATEKAYEC</sequence>
<dbReference type="Pfam" id="PF07651">
    <property type="entry name" value="ANTH"/>
    <property type="match status" value="2"/>
</dbReference>
<dbReference type="Gene3D" id="1.25.40.90">
    <property type="match status" value="1"/>
</dbReference>
<evidence type="ECO:0000256" key="2">
    <source>
        <dbReference type="ARBA" id="ARBA00004555"/>
    </source>
</evidence>
<dbReference type="InterPro" id="IPR011417">
    <property type="entry name" value="ANTH_dom"/>
</dbReference>
<dbReference type="Gene3D" id="1.20.58.150">
    <property type="entry name" value="ANTH domain"/>
    <property type="match status" value="1"/>
</dbReference>
<dbReference type="InterPro" id="IPR012337">
    <property type="entry name" value="RNaseH-like_sf"/>
</dbReference>
<dbReference type="SUPFAM" id="SSF53098">
    <property type="entry name" value="Ribonuclease H-like"/>
    <property type="match status" value="1"/>
</dbReference>
<evidence type="ECO:0000256" key="5">
    <source>
        <dbReference type="ARBA" id="ARBA00023034"/>
    </source>
</evidence>
<keyword evidence="5" id="KW-0333">Golgi apparatus</keyword>
<proteinExistence type="predicted"/>
<dbReference type="CDD" id="cd16987">
    <property type="entry name" value="ANTH_N_AP180_plant"/>
    <property type="match status" value="1"/>
</dbReference>
<gene>
    <name evidence="11" type="ORF">AARE701A_LOCUS2671</name>
</gene>
<feature type="compositionally biased region" description="Polar residues" evidence="9">
    <location>
        <begin position="847"/>
        <end position="863"/>
    </location>
</feature>
<comment type="subcellular location">
    <subcellularLocation>
        <location evidence="1">Cytoplasmic vesicle</location>
        <location evidence="1">Clathrin-coated vesicle</location>
    </subcellularLocation>
    <subcellularLocation>
        <location evidence="2">Golgi apparatus</location>
    </subcellularLocation>
    <subcellularLocation>
        <location evidence="3">Membrane</location>
        <location evidence="3">Clathrin-coated pit</location>
    </subcellularLocation>
</comment>
<dbReference type="Pfam" id="PF04937">
    <property type="entry name" value="DUF659"/>
    <property type="match status" value="1"/>
</dbReference>
<evidence type="ECO:0000256" key="4">
    <source>
        <dbReference type="ARBA" id="ARBA00022583"/>
    </source>
</evidence>
<feature type="domain" description="ENTH" evidence="10">
    <location>
        <begin position="30"/>
        <end position="191"/>
    </location>
</feature>
<name>A0A8S1ZGX4_ARAAE</name>
<evidence type="ECO:0000256" key="1">
    <source>
        <dbReference type="ARBA" id="ARBA00004132"/>
    </source>
</evidence>
<dbReference type="GO" id="GO:0005905">
    <property type="term" value="C:clathrin-coated pit"/>
    <property type="evidence" value="ECO:0007669"/>
    <property type="project" value="UniProtKB-SubCell"/>
</dbReference>
<evidence type="ECO:0000256" key="6">
    <source>
        <dbReference type="ARBA" id="ARBA00023136"/>
    </source>
</evidence>
<reference evidence="11" key="1">
    <citation type="submission" date="2021-01" db="EMBL/GenBank/DDBJ databases">
        <authorList>
            <person name="Bezrukov I."/>
        </authorList>
    </citation>
    <scope>NUCLEOTIDE SEQUENCE</scope>
</reference>
<protein>
    <recommendedName>
        <fullName evidence="10">ENTH domain-containing protein</fullName>
    </recommendedName>
</protein>
<dbReference type="InterPro" id="IPR013809">
    <property type="entry name" value="ENTH"/>
</dbReference>
<dbReference type="PROSITE" id="PS50942">
    <property type="entry name" value="ENTH"/>
    <property type="match status" value="1"/>
</dbReference>
<evidence type="ECO:0000256" key="8">
    <source>
        <dbReference type="ARBA" id="ARBA00023329"/>
    </source>
</evidence>